<accession>H0E9Z1</accession>
<gene>
    <name evidence="2" type="ORF">PAI11_36640</name>
</gene>
<proteinExistence type="predicted"/>
<feature type="transmembrane region" description="Helical" evidence="1">
    <location>
        <begin position="596"/>
        <end position="613"/>
    </location>
</feature>
<feature type="transmembrane region" description="Helical" evidence="1">
    <location>
        <begin position="154"/>
        <end position="175"/>
    </location>
</feature>
<dbReference type="AlphaFoldDB" id="H0E9Z1"/>
<feature type="transmembrane region" description="Helical" evidence="1">
    <location>
        <begin position="302"/>
        <end position="320"/>
    </location>
</feature>
<protein>
    <submittedName>
        <fullName evidence="2">Membrane glycoprotein</fullName>
    </submittedName>
</protein>
<evidence type="ECO:0000313" key="2">
    <source>
        <dbReference type="EMBL" id="EHN09504.1"/>
    </source>
</evidence>
<feature type="transmembrane region" description="Helical" evidence="1">
    <location>
        <begin position="558"/>
        <end position="576"/>
    </location>
</feature>
<evidence type="ECO:0000313" key="3">
    <source>
        <dbReference type="Proteomes" id="UP000005143"/>
    </source>
</evidence>
<keyword evidence="1" id="KW-0812">Transmembrane</keyword>
<feature type="transmembrane region" description="Helical" evidence="1">
    <location>
        <begin position="529"/>
        <end position="551"/>
    </location>
</feature>
<feature type="transmembrane region" description="Helical" evidence="1">
    <location>
        <begin position="326"/>
        <end position="345"/>
    </location>
</feature>
<comment type="caution">
    <text evidence="2">The sequence shown here is derived from an EMBL/GenBank/DDBJ whole genome shotgun (WGS) entry which is preliminary data.</text>
</comment>
<feature type="transmembrane region" description="Helical" evidence="1">
    <location>
        <begin position="26"/>
        <end position="46"/>
    </location>
</feature>
<keyword evidence="1" id="KW-0472">Membrane</keyword>
<feature type="transmembrane region" description="Helical" evidence="1">
    <location>
        <begin position="52"/>
        <end position="67"/>
    </location>
</feature>
<dbReference type="EMBL" id="AGUD01000277">
    <property type="protein sequence ID" value="EHN09504.1"/>
    <property type="molecule type" value="Genomic_DNA"/>
</dbReference>
<feature type="transmembrane region" description="Helical" evidence="1">
    <location>
        <begin position="625"/>
        <end position="645"/>
    </location>
</feature>
<organism evidence="2 3">
    <name type="scientific">Patulibacter medicamentivorans</name>
    <dbReference type="NCBI Taxonomy" id="1097667"/>
    <lineage>
        <taxon>Bacteria</taxon>
        <taxon>Bacillati</taxon>
        <taxon>Actinomycetota</taxon>
        <taxon>Thermoleophilia</taxon>
        <taxon>Solirubrobacterales</taxon>
        <taxon>Patulibacteraceae</taxon>
        <taxon>Patulibacter</taxon>
    </lineage>
</organism>
<feature type="transmembrane region" description="Helical" evidence="1">
    <location>
        <begin position="421"/>
        <end position="439"/>
    </location>
</feature>
<feature type="transmembrane region" description="Helical" evidence="1">
    <location>
        <begin position="459"/>
        <end position="483"/>
    </location>
</feature>
<name>H0E9Z1_9ACTN</name>
<feature type="transmembrane region" description="Helical" evidence="1">
    <location>
        <begin position="113"/>
        <end position="133"/>
    </location>
</feature>
<feature type="transmembrane region" description="Helical" evidence="1">
    <location>
        <begin position="676"/>
        <end position="695"/>
    </location>
</feature>
<feature type="transmembrane region" description="Helical" evidence="1">
    <location>
        <begin position="366"/>
        <end position="383"/>
    </location>
</feature>
<feature type="transmembrane region" description="Helical" evidence="1">
    <location>
        <begin position="234"/>
        <end position="256"/>
    </location>
</feature>
<keyword evidence="3" id="KW-1185">Reference proteome</keyword>
<reference evidence="2 3" key="1">
    <citation type="journal article" date="2013" name="Biodegradation">
        <title>Quantitative proteomic analysis of ibuprofen-degrading Patulibacter sp. strain I11.</title>
        <authorList>
            <person name="Almeida B."/>
            <person name="Kjeldal H."/>
            <person name="Lolas I."/>
            <person name="Knudsen A.D."/>
            <person name="Carvalho G."/>
            <person name="Nielsen K.L."/>
            <person name="Barreto Crespo M.T."/>
            <person name="Stensballe A."/>
            <person name="Nielsen J.L."/>
        </authorList>
    </citation>
    <scope>NUCLEOTIDE SEQUENCE [LARGE SCALE GENOMIC DNA]</scope>
    <source>
        <strain evidence="2 3">I11</strain>
    </source>
</reference>
<feature type="transmembrane region" description="Helical" evidence="1">
    <location>
        <begin position="276"/>
        <end position="295"/>
    </location>
</feature>
<keyword evidence="1" id="KW-1133">Transmembrane helix</keyword>
<feature type="transmembrane region" description="Helical" evidence="1">
    <location>
        <begin position="495"/>
        <end position="517"/>
    </location>
</feature>
<dbReference type="RefSeq" id="WP_007577990.1">
    <property type="nucleotide sequence ID" value="NZ_AGUD01000277.1"/>
</dbReference>
<evidence type="ECO:0000256" key="1">
    <source>
        <dbReference type="SAM" id="Phobius"/>
    </source>
</evidence>
<dbReference type="Proteomes" id="UP000005143">
    <property type="component" value="Unassembled WGS sequence"/>
</dbReference>
<feature type="transmembrane region" description="Helical" evidence="1">
    <location>
        <begin position="395"/>
        <end position="414"/>
    </location>
</feature>
<sequence>MSASRSVRARPAAAAADVRPPRPASLLGAAAAVPLGAAVLLAAALLPTGGRVALGTALVVLGIALWTQETGFTGLRIGAPLLAALKPLLIGGGGLLVAAGAAIWIGHDEGEPLSGLVVAVPLGVLLALLTGLQRIGAPRQAAAAGHGAGERAKAWSATVGTVAALLIAVLVMWVVGTKPRVENADGGTVLVTLVAVVLGAMALVGDHLAGARRPTAGTSSPPAIDGRRWLAERIAPTAVSDAAAVAALVLVALTIREATSVLTLVGVPGGLGIPRAGVQAGAVVLGDLLAVVLLVRAVLRRDAVTGMLAGAILVAAVGGADTTDLQVARLLPPTLAAVAAVVLWWGPRAVRERVEQAGVGWPAPQAAARWAVALMLVAIAALANVTELFVHDPPLRVATVTIAVVALGAVAPRLVGSPGRLAGITTLALLAVNWPWWQVFEPDVARNADGELVELSASAAPWVGELLAAVGPIVLLAPVIARLRRRVRWPVADALVAAIAVTALSSAAIGLTVGLPLTVTLDDARDGRIVQATPLLVSALLASGLAAMALLGPARRVAAAQAAAALVLTMASAHAYQVGSMTYSVSGFYDVISRPAAGVAVALVLLAGTLLAASTARRPSGAAAFGALVAVPAATVLVASISTAWSRGGEARSVDLLDLVYGAEPLGSPLQHARPGWPLLLAMLGLTLLVAAALLERSRPAPAGAPVRRR</sequence>
<feature type="transmembrane region" description="Helical" evidence="1">
    <location>
        <begin position="187"/>
        <end position="205"/>
    </location>
</feature>
<feature type="transmembrane region" description="Helical" evidence="1">
    <location>
        <begin position="88"/>
        <end position="107"/>
    </location>
</feature>